<dbReference type="Pfam" id="PF07501">
    <property type="entry name" value="G5"/>
    <property type="match status" value="2"/>
</dbReference>
<evidence type="ECO:0000256" key="4">
    <source>
        <dbReference type="SAM" id="SignalP"/>
    </source>
</evidence>
<proteinExistence type="predicted"/>
<feature type="chain" id="PRO_5039255824" evidence="4">
    <location>
        <begin position="29"/>
        <end position="1503"/>
    </location>
</feature>
<dbReference type="RefSeq" id="WP_131748057.1">
    <property type="nucleotide sequence ID" value="NZ_CAACYI010000001.1"/>
</dbReference>
<dbReference type="EMBL" id="CAACYI010000001">
    <property type="protein sequence ID" value="VFB15674.1"/>
    <property type="molecule type" value="Genomic_DNA"/>
</dbReference>
<dbReference type="InterPro" id="IPR051465">
    <property type="entry name" value="Cell_Envelope_Struct_Comp"/>
</dbReference>
<dbReference type="InterPro" id="IPR013378">
    <property type="entry name" value="InlB-like_B-rpt"/>
</dbReference>
<keyword evidence="8" id="KW-1185">Reference proteome</keyword>
<keyword evidence="7" id="KW-0624">Polysaccharide degradation</keyword>
<dbReference type="NCBIfam" id="TIGR02543">
    <property type="entry name" value="List_Bact_rpt"/>
    <property type="match status" value="1"/>
</dbReference>
<dbReference type="InterPro" id="IPR011098">
    <property type="entry name" value="G5_dom"/>
</dbReference>
<feature type="signal peptide" evidence="4">
    <location>
        <begin position="1"/>
        <end position="28"/>
    </location>
</feature>
<protein>
    <submittedName>
        <fullName evidence="7">Endo-1,4-beta-xylanase A</fullName>
        <ecNumber evidence="7">3.2.1.8</ecNumber>
    </submittedName>
</protein>
<feature type="compositionally biased region" description="Basic and acidic residues" evidence="3">
    <location>
        <begin position="1299"/>
        <end position="1313"/>
    </location>
</feature>
<dbReference type="Gene3D" id="2.20.230.10">
    <property type="entry name" value="Resuscitation-promoting factor rpfb"/>
    <property type="match status" value="2"/>
</dbReference>
<dbReference type="SUPFAM" id="SSF158911">
    <property type="entry name" value="NEAT domain-like"/>
    <property type="match status" value="1"/>
</dbReference>
<dbReference type="EC" id="3.2.1.8" evidence="7"/>
<evidence type="ECO:0000256" key="1">
    <source>
        <dbReference type="ARBA" id="ARBA00004196"/>
    </source>
</evidence>
<organism evidence="7 8">
    <name type="scientific">Urinicoccus massiliensis</name>
    <dbReference type="NCBI Taxonomy" id="1723382"/>
    <lineage>
        <taxon>Bacteria</taxon>
        <taxon>Bacillati</taxon>
        <taxon>Bacillota</taxon>
        <taxon>Tissierellia</taxon>
        <taxon>Tissierellales</taxon>
        <taxon>Peptoniphilaceae</taxon>
        <taxon>Urinicoccus</taxon>
    </lineage>
</organism>
<evidence type="ECO:0000259" key="6">
    <source>
        <dbReference type="PROSITE" id="PS51272"/>
    </source>
</evidence>
<evidence type="ECO:0000313" key="7">
    <source>
        <dbReference type="EMBL" id="VFB15674.1"/>
    </source>
</evidence>
<dbReference type="Gene3D" id="2.60.40.1850">
    <property type="match status" value="1"/>
</dbReference>
<sequence>MKNQKEWERFCSATLAGILLIGSMPVYAQDSQEGLPNPKPAVQAALGEEKKVEATQRYLVPVKLMHAYTPGRASMGNGALVKTALVTVQGDMATVDFFLGGLSFMKMFGHVTNIFYYKDNYYKYNDPKTQEIKMDVVRTHMDTDLTGKPREFPKQLRFTLQKDLLEKEGFAWVRVWVDAMDSIANGGESPYEPGKAGTGAQNAKLTFDFSNKIEVEKEADNALYTVAFSSKYTNDQNQLAQTQMVIAGKQAVEPREFSKGMRIQREEKAEKKTYVFKGWYQGDQEFDFSTPVTGDLKLSAKWEEAASVDKTALEQSLVKAKEKLKANEGLIVAESADKVEKGTKFIVKTAKEALEKAIGETETVLRDLKASQEDINAAKGSLDQAMTAFEAGIQIGTKEKPSDPTSEIPNFTDESVTVERAAFYKKDYDPEETGEDEKLDISNDFWSQEIEYEEFEDKGITVYQIGFGNQFKKSDDDYMCYTDAVSALLDGKEYKAEMTQAGPDRLFRFVLPGKVRKEVPLKIHALPYVGEDYEYKEVVLQVRDTTKPDTPPSPEDPQKIQDGVYPVKVDLKNYYENKASMGNKALTQDATVTVKDGKATINLSVKPIDFSGIFGGLTNIFVIKEGTKYNHAKKDNLIPALGSEKKTFKDKEGKEKEYFTKFTFDVPLEAVKEKREVGLVVWVDAMDSIAGGTPGAGQQPAMLRIYGGSTPMDGFPEEEPGIPNMPKTDPASPVDPLTNPKTIYGMAEHYHEAGAPSMANTTLDHNVLVEELEGKTRYQVTFNEFVDKEFGINEPMVSVGQLWYKDTNGQVKEAYLADKDGNKRVYRFEITGGAQNRIDLTALVVPMQKILGDGAAIQKTWLNLSDKQIEGKTTDDRYERIYYETLLEEDPQLTEGLVQVKTPGITGLKKVSRTYKTINGVITGKAIETKEEVIKSVQNRVLSVWNKQAYEAKKLAYEKEVNQNTQNFHPGKLVIPDREEIEFIANPFLGGYVQVQEEEGKTTYKLHFAADSVLNSMVQKISVTYDGKDVPVQDLGTQADKSTEFQFTLEGKKHTEIPMEVSYRNDLKTPCKLLVDHDKKVVFSRDLLDVKKLEDIDFKVIEREDPNLEKGKTRVEQEGIKGEKYQIIYGKTVDGKILFKHGNGSNFDRWPKLEAGREEVLKAPVDKIVLKGTKESPKPVDKATLKTILEKAKTTKQADTTSKDGTDVEKDKTWVTSEVQTAFDQALKTATEIAGKEQASQDEVNQAVESLKNALSQYNPQKGTKETTPSKPDVPSTPNHPSYPNKPYKPGRKSSSETSVKKEEPKRVEDTKISEQVVPKEQAKSQGFTDIEGHWAKDAINYVVEKGYFKGIGNNQFAPEAPISRGDFVTVLGRMAGIDPNQYSKNTFKDVGRTYYTPYIIWAAENGIVQGAGDGIFQPKRDISREEMATIMAKYLKVVNKNLKEKSQATFPDQGTISSWAKDAVNEMAKLGLVKGNEKGNFAPKGIFTRAQVAQVLYNVDHN</sequence>
<gene>
    <name evidence="7" type="primary">xynA1_2</name>
    <name evidence="7" type="ORF">NCTC13150_00174</name>
</gene>
<dbReference type="PROSITE" id="PS51272">
    <property type="entry name" value="SLH"/>
    <property type="match status" value="3"/>
</dbReference>
<feature type="domain" description="G5" evidence="5">
    <location>
        <begin position="866"/>
        <end position="948"/>
    </location>
</feature>
<dbReference type="GO" id="GO:0045493">
    <property type="term" value="P:xylan catabolic process"/>
    <property type="evidence" value="ECO:0007669"/>
    <property type="project" value="UniProtKB-KW"/>
</dbReference>
<dbReference type="PANTHER" id="PTHR43308:SF5">
    <property type="entry name" value="S-LAYER PROTEIN _ PEPTIDOGLYCAN ENDO-BETA-N-ACETYLGLUCOSAMINIDASE"/>
    <property type="match status" value="1"/>
</dbReference>
<feature type="compositionally biased region" description="Polar residues" evidence="3">
    <location>
        <begin position="1256"/>
        <end position="1282"/>
    </location>
</feature>
<dbReference type="Gene3D" id="2.60.40.4270">
    <property type="entry name" value="Listeria-Bacteroides repeat domain"/>
    <property type="match status" value="1"/>
</dbReference>
<evidence type="ECO:0000256" key="2">
    <source>
        <dbReference type="ARBA" id="ARBA00022729"/>
    </source>
</evidence>
<dbReference type="InterPro" id="IPR001119">
    <property type="entry name" value="SLH_dom"/>
</dbReference>
<comment type="caution">
    <text evidence="7">The sequence shown here is derived from an EMBL/GenBank/DDBJ whole genome shotgun (WGS) entry which is preliminary data.</text>
</comment>
<keyword evidence="2 4" id="KW-0732">Signal</keyword>
<dbReference type="PROSITE" id="PS51109">
    <property type="entry name" value="G5"/>
    <property type="match status" value="2"/>
</dbReference>
<dbReference type="InterPro" id="IPR037250">
    <property type="entry name" value="NEAT_dom_sf"/>
</dbReference>
<evidence type="ECO:0000256" key="3">
    <source>
        <dbReference type="SAM" id="MobiDB-lite"/>
    </source>
</evidence>
<feature type="domain" description="SLH" evidence="6">
    <location>
        <begin position="1448"/>
        <end position="1503"/>
    </location>
</feature>
<reference evidence="7 8" key="1">
    <citation type="submission" date="2019-02" db="EMBL/GenBank/DDBJ databases">
        <authorList>
            <consortium name="Pathogen Informatics"/>
        </authorList>
    </citation>
    <scope>NUCLEOTIDE SEQUENCE [LARGE SCALE GENOMIC DNA]</scope>
    <source>
        <strain evidence="7 8">3012STDY7089603</strain>
    </source>
</reference>
<dbReference type="Pfam" id="PF00395">
    <property type="entry name" value="SLH"/>
    <property type="match status" value="3"/>
</dbReference>
<keyword evidence="7" id="KW-0858">Xylan degradation</keyword>
<feature type="domain" description="SLH" evidence="6">
    <location>
        <begin position="1387"/>
        <end position="1446"/>
    </location>
</feature>
<accession>A0A8H2QXC6</accession>
<dbReference type="GO" id="GO:0031176">
    <property type="term" value="F:endo-1,4-beta-xylanase activity"/>
    <property type="evidence" value="ECO:0007669"/>
    <property type="project" value="UniProtKB-EC"/>
</dbReference>
<keyword evidence="7" id="KW-0119">Carbohydrate metabolism</keyword>
<evidence type="ECO:0000313" key="8">
    <source>
        <dbReference type="Proteomes" id="UP000377798"/>
    </source>
</evidence>
<dbReference type="Proteomes" id="UP000377798">
    <property type="component" value="Unassembled WGS sequence"/>
</dbReference>
<comment type="subcellular location">
    <subcellularLocation>
        <location evidence="1">Cell envelope</location>
    </subcellularLocation>
</comment>
<dbReference type="PANTHER" id="PTHR43308">
    <property type="entry name" value="OUTER MEMBRANE PROTEIN ALPHA-RELATED"/>
    <property type="match status" value="1"/>
</dbReference>
<keyword evidence="7" id="KW-0378">Hydrolase</keyword>
<evidence type="ECO:0000259" key="5">
    <source>
        <dbReference type="PROSITE" id="PS51109"/>
    </source>
</evidence>
<feature type="domain" description="G5" evidence="5">
    <location>
        <begin position="1081"/>
        <end position="1175"/>
    </location>
</feature>
<feature type="region of interest" description="Disordered" evidence="3">
    <location>
        <begin position="1256"/>
        <end position="1325"/>
    </location>
</feature>
<feature type="domain" description="SLH" evidence="6">
    <location>
        <begin position="1323"/>
        <end position="1386"/>
    </location>
</feature>
<dbReference type="GO" id="GO:0030313">
    <property type="term" value="C:cell envelope"/>
    <property type="evidence" value="ECO:0007669"/>
    <property type="project" value="UniProtKB-SubCell"/>
</dbReference>
<dbReference type="SMART" id="SM01208">
    <property type="entry name" value="G5"/>
    <property type="match status" value="2"/>
</dbReference>
<keyword evidence="7" id="KW-0326">Glycosidase</keyword>
<dbReference type="InterPro" id="IPR042229">
    <property type="entry name" value="Listeria/Bacterioides_rpt_sf"/>
</dbReference>
<dbReference type="Gene3D" id="1.20.1270.90">
    <property type="entry name" value="AF1782-like"/>
    <property type="match status" value="2"/>
</dbReference>
<name>A0A8H2QXC6_9FIRM</name>